<dbReference type="InterPro" id="IPR000182">
    <property type="entry name" value="GNAT_dom"/>
</dbReference>
<dbReference type="STRING" id="1121883.SAMN02745226_01117"/>
<accession>A0A1M7SPT5</accession>
<dbReference type="RefSeq" id="WP_072759262.1">
    <property type="nucleotide sequence ID" value="NZ_FRDJ01000005.1"/>
</dbReference>
<dbReference type="PROSITE" id="PS51186">
    <property type="entry name" value="GNAT"/>
    <property type="match status" value="1"/>
</dbReference>
<dbReference type="Proteomes" id="UP000184207">
    <property type="component" value="Unassembled WGS sequence"/>
</dbReference>
<dbReference type="InterPro" id="IPR016181">
    <property type="entry name" value="Acyl_CoA_acyltransferase"/>
</dbReference>
<dbReference type="GO" id="GO:0016747">
    <property type="term" value="F:acyltransferase activity, transferring groups other than amino-acyl groups"/>
    <property type="evidence" value="ECO:0007669"/>
    <property type="project" value="InterPro"/>
</dbReference>
<dbReference type="CDD" id="cd04301">
    <property type="entry name" value="NAT_SF"/>
    <property type="match status" value="1"/>
</dbReference>
<sequence>MRLEGKLARVRPLEISDVKKLAHYLNDESIKEFVSLVFPINQFLEEEWIKRNAISHSNLTFGIDVEGILIGTAGLKDIDWVARSAEYGIAIYDPEYWNRGIGTEVTKLILKYAFEYLNLNRVWLKVFENNPRAITVYEKCGFIQEGRMRQGRYLKGQYLDVIIMGILANEYWRIKSEF</sequence>
<reference evidence="3" key="1">
    <citation type="submission" date="2016-12" db="EMBL/GenBank/DDBJ databases">
        <authorList>
            <person name="Varghese N."/>
            <person name="Submissions S."/>
        </authorList>
    </citation>
    <scope>NUCLEOTIDE SEQUENCE [LARGE SCALE GENOMIC DNA]</scope>
    <source>
        <strain evidence="3">DSM 13020</strain>
    </source>
</reference>
<protein>
    <submittedName>
        <fullName evidence="2">Protein N-acetyltransferase, RimJ/RimL family</fullName>
    </submittedName>
</protein>
<feature type="domain" description="N-acetyltransferase" evidence="1">
    <location>
        <begin position="8"/>
        <end position="160"/>
    </location>
</feature>
<proteinExistence type="predicted"/>
<evidence type="ECO:0000259" key="1">
    <source>
        <dbReference type="PROSITE" id="PS51186"/>
    </source>
</evidence>
<name>A0A1M7SPT5_FERGO</name>
<dbReference type="EMBL" id="FRDJ01000005">
    <property type="protein sequence ID" value="SHN60475.1"/>
    <property type="molecule type" value="Genomic_DNA"/>
</dbReference>
<keyword evidence="3" id="KW-1185">Reference proteome</keyword>
<dbReference type="OrthoDB" id="9795206at2"/>
<dbReference type="PANTHER" id="PTHR43415">
    <property type="entry name" value="SPERMIDINE N(1)-ACETYLTRANSFERASE"/>
    <property type="match status" value="1"/>
</dbReference>
<dbReference type="AlphaFoldDB" id="A0A1M7SPT5"/>
<gene>
    <name evidence="2" type="ORF">SAMN02745226_01117</name>
</gene>
<organism evidence="2 3">
    <name type="scientific">Fervidobacterium gondwanense DSM 13020</name>
    <dbReference type="NCBI Taxonomy" id="1121883"/>
    <lineage>
        <taxon>Bacteria</taxon>
        <taxon>Thermotogati</taxon>
        <taxon>Thermotogota</taxon>
        <taxon>Thermotogae</taxon>
        <taxon>Thermotogales</taxon>
        <taxon>Fervidobacteriaceae</taxon>
        <taxon>Fervidobacterium</taxon>
    </lineage>
</organism>
<dbReference type="Pfam" id="PF13302">
    <property type="entry name" value="Acetyltransf_3"/>
    <property type="match status" value="1"/>
</dbReference>
<dbReference type="SUPFAM" id="SSF55729">
    <property type="entry name" value="Acyl-CoA N-acyltransferases (Nat)"/>
    <property type="match status" value="1"/>
</dbReference>
<keyword evidence="2" id="KW-0808">Transferase</keyword>
<evidence type="ECO:0000313" key="2">
    <source>
        <dbReference type="EMBL" id="SHN60475.1"/>
    </source>
</evidence>
<evidence type="ECO:0000313" key="3">
    <source>
        <dbReference type="Proteomes" id="UP000184207"/>
    </source>
</evidence>
<dbReference type="Gene3D" id="3.40.630.30">
    <property type="match status" value="1"/>
</dbReference>
<dbReference type="PANTHER" id="PTHR43415:SF3">
    <property type="entry name" value="GNAT-FAMILY ACETYLTRANSFERASE"/>
    <property type="match status" value="1"/>
</dbReference>